<evidence type="ECO:0000259" key="1">
    <source>
        <dbReference type="Pfam" id="PF18050"/>
    </source>
</evidence>
<evidence type="ECO:0000313" key="2">
    <source>
        <dbReference type="EMBL" id="OYQ93088.1"/>
    </source>
</evidence>
<dbReference type="SUPFAM" id="SSF50891">
    <property type="entry name" value="Cyclophilin-like"/>
    <property type="match status" value="1"/>
</dbReference>
<comment type="caution">
    <text evidence="2">The sequence shown here is derived from an EMBL/GenBank/DDBJ whole genome shotgun (WGS) entry which is preliminary data.</text>
</comment>
<feature type="domain" description="Cyclophilin-like" evidence="1">
    <location>
        <begin position="5"/>
        <end position="113"/>
    </location>
</feature>
<dbReference type="Proteomes" id="UP000215827">
    <property type="component" value="Unassembled WGS sequence"/>
</dbReference>
<gene>
    <name evidence="2" type="ORF">B9P89_28030</name>
</gene>
<name>A0AA44NG09_CITFR</name>
<proteinExistence type="predicted"/>
<dbReference type="AlphaFoldDB" id="A0AA44NG09"/>
<dbReference type="EMBL" id="NEFA01000070">
    <property type="protein sequence ID" value="OYQ93088.1"/>
    <property type="molecule type" value="Genomic_DNA"/>
</dbReference>
<evidence type="ECO:0000313" key="3">
    <source>
        <dbReference type="Proteomes" id="UP000215827"/>
    </source>
</evidence>
<reference evidence="2 3" key="1">
    <citation type="submission" date="2017-04" db="EMBL/GenBank/DDBJ databases">
        <title>Emergence of KPC-2-producing Citrobacter isolates from sediments of a Chinese river.</title>
        <authorList>
            <person name="Zheng B."/>
        </authorList>
    </citation>
    <scope>NUCLEOTIDE SEQUENCE [LARGE SCALE GENOMIC DNA]</scope>
    <source>
        <strain evidence="2 3">C191</strain>
    </source>
</reference>
<protein>
    <recommendedName>
        <fullName evidence="1">Cyclophilin-like domain-containing protein</fullName>
    </recommendedName>
</protein>
<accession>A0AA44NG09</accession>
<dbReference type="InterPro" id="IPR029000">
    <property type="entry name" value="Cyclophilin-like_dom_sf"/>
</dbReference>
<dbReference type="Pfam" id="PF18050">
    <property type="entry name" value="Cyclophil_like2"/>
    <property type="match status" value="1"/>
</dbReference>
<dbReference type="Gene3D" id="2.40.100.20">
    <property type="match status" value="1"/>
</dbReference>
<organism evidence="2 3">
    <name type="scientific">Citrobacter freundii</name>
    <dbReference type="NCBI Taxonomy" id="546"/>
    <lineage>
        <taxon>Bacteria</taxon>
        <taxon>Pseudomonadati</taxon>
        <taxon>Pseudomonadota</taxon>
        <taxon>Gammaproteobacteria</taxon>
        <taxon>Enterobacterales</taxon>
        <taxon>Enterobacteriaceae</taxon>
        <taxon>Citrobacter</taxon>
        <taxon>Citrobacter freundii complex</taxon>
    </lineage>
</organism>
<sequence>MKIRIDADGREITATLNDNATSRDFIALLPMTLTLKDYASTEKVSDLPGRLSTQGAPGGYEPSTGDITYYAPWGNLAIFHKNFQYSTGLIKLGSLDSGIEILRRGGDIKVTIQQAEK</sequence>
<dbReference type="InterPro" id="IPR041183">
    <property type="entry name" value="Cyclophilin-like"/>
</dbReference>